<sequence length="449" mass="46147">MSEPHANNADGLDGYFNISARGSTVRQEVVAGLTTFLAMVYSVIVVPSMLGKAGFSPTAVFVATCLVTGFGSLLMGLWANLPMAIGCAISLTAFTAFSLVLGQHISIPVALGAVLLMGVLFTIISVTGIRAWLLRNLPMGVAHGTGIGIGLFLLLIAANGVGLVVKNSHDGLPVALGALTSFPVVVTLLGLTVIIGLEKLRVPGGILLVIIAISVIGLIVDPEVKYQGLFAMPSLVDAQGNSLIFSLDIMGALHPLVLPSVLALVMTAVFDATGTIRAVAGQANLLDKSGQIINGGKALTADSLSSIFSGLVGTAPTAVYIESAAGAAAGGKTGLTATVVGVLFLLLLFLSPLSYLVPVYATAPALMYVGLLMLSNVTKLDFNDFVDAMAGLLCAVFIVLTCNIVTGIMLGFSSLVIGRIFSGEWRKLTINTVLIALALVGFYASGWAI</sequence>
<name>A0A455VGQ2_9GAMM</name>
<feature type="transmembrane region" description="Helical" evidence="7">
    <location>
        <begin position="55"/>
        <end position="74"/>
    </location>
</feature>
<feature type="transmembrane region" description="Helical" evidence="7">
    <location>
        <begin position="29"/>
        <end position="49"/>
    </location>
</feature>
<feature type="transmembrane region" description="Helical" evidence="7">
    <location>
        <begin position="145"/>
        <end position="165"/>
    </location>
</feature>
<dbReference type="Pfam" id="PF00860">
    <property type="entry name" value="Xan_ur_permease"/>
    <property type="match status" value="1"/>
</dbReference>
<evidence type="ECO:0000256" key="5">
    <source>
        <dbReference type="ARBA" id="ARBA00022989"/>
    </source>
</evidence>
<dbReference type="GO" id="GO:0015208">
    <property type="term" value="F:guanine transmembrane transporter activity"/>
    <property type="evidence" value="ECO:0007669"/>
    <property type="project" value="TreeGrafter"/>
</dbReference>
<evidence type="ECO:0000256" key="2">
    <source>
        <dbReference type="ARBA" id="ARBA00005697"/>
    </source>
</evidence>
<dbReference type="GO" id="GO:0005886">
    <property type="term" value="C:plasma membrane"/>
    <property type="evidence" value="ECO:0007669"/>
    <property type="project" value="TreeGrafter"/>
</dbReference>
<feature type="transmembrane region" description="Helical" evidence="7">
    <location>
        <begin position="389"/>
        <end position="416"/>
    </location>
</feature>
<comment type="subcellular location">
    <subcellularLocation>
        <location evidence="1">Membrane</location>
        <topology evidence="1">Multi-pass membrane protein</topology>
    </subcellularLocation>
</comment>
<dbReference type="RefSeq" id="WP_006708641.1">
    <property type="nucleotide sequence ID" value="NZ_AP019531.1"/>
</dbReference>
<feature type="transmembrane region" description="Helical" evidence="7">
    <location>
        <begin position="81"/>
        <end position="101"/>
    </location>
</feature>
<keyword evidence="3" id="KW-0813">Transport</keyword>
<evidence type="ECO:0000256" key="6">
    <source>
        <dbReference type="ARBA" id="ARBA00023136"/>
    </source>
</evidence>
<keyword evidence="5 7" id="KW-1133">Transmembrane helix</keyword>
<feature type="transmembrane region" description="Helical" evidence="7">
    <location>
        <begin position="428"/>
        <end position="448"/>
    </location>
</feature>
<dbReference type="AlphaFoldDB" id="A0A455VGQ2"/>
<feature type="transmembrane region" description="Helical" evidence="7">
    <location>
        <begin position="107"/>
        <end position="133"/>
    </location>
</feature>
<organism evidence="8 9">
    <name type="scientific">Serratia symbiotica</name>
    <dbReference type="NCBI Taxonomy" id="138074"/>
    <lineage>
        <taxon>Bacteria</taxon>
        <taxon>Pseudomonadati</taxon>
        <taxon>Pseudomonadota</taxon>
        <taxon>Gammaproteobacteria</taxon>
        <taxon>Enterobacterales</taxon>
        <taxon>Yersiniaceae</taxon>
        <taxon>Serratia</taxon>
    </lineage>
</organism>
<dbReference type="InterPro" id="IPR006043">
    <property type="entry name" value="NCS2"/>
</dbReference>
<feature type="transmembrane region" description="Helical" evidence="7">
    <location>
        <begin position="333"/>
        <end position="350"/>
    </location>
</feature>
<protein>
    <submittedName>
        <fullName evidence="8">Permease</fullName>
    </submittedName>
</protein>
<feature type="transmembrane region" description="Helical" evidence="7">
    <location>
        <begin position="202"/>
        <end position="220"/>
    </location>
</feature>
<evidence type="ECO:0000313" key="8">
    <source>
        <dbReference type="EMBL" id="BBI92307.1"/>
    </source>
</evidence>
<proteinExistence type="inferred from homology"/>
<keyword evidence="4 7" id="KW-0812">Transmembrane</keyword>
<reference evidence="8 9" key="1">
    <citation type="submission" date="2019-03" db="EMBL/GenBank/DDBJ databases">
        <title>The genome sequence of Candidatus Serratia symbiotica strain IS.</title>
        <authorList>
            <person name="Nikoh N."/>
            <person name="Koga R."/>
            <person name="Oshima K."/>
            <person name="Hattori M."/>
            <person name="Fukatsu T."/>
        </authorList>
    </citation>
    <scope>NUCLEOTIDE SEQUENCE [LARGE SCALE GENOMIC DNA]</scope>
    <source>
        <strain evidence="8 9">IS</strain>
    </source>
</reference>
<gene>
    <name evidence="8" type="primary">yjcD</name>
    <name evidence="8" type="ORF">SSYIS1_19740</name>
</gene>
<dbReference type="EMBL" id="AP019531">
    <property type="protein sequence ID" value="BBI92307.1"/>
    <property type="molecule type" value="Genomic_DNA"/>
</dbReference>
<dbReference type="Proteomes" id="UP000324392">
    <property type="component" value="Chromosome"/>
</dbReference>
<evidence type="ECO:0000256" key="4">
    <source>
        <dbReference type="ARBA" id="ARBA00022692"/>
    </source>
</evidence>
<comment type="similarity">
    <text evidence="2">Belongs to the nucleobase:cation symporter-2 (NCS2) (TC 2.A.40) family. Azg-like subfamily.</text>
</comment>
<evidence type="ECO:0000256" key="1">
    <source>
        <dbReference type="ARBA" id="ARBA00004141"/>
    </source>
</evidence>
<feature type="transmembrane region" description="Helical" evidence="7">
    <location>
        <begin position="357"/>
        <end position="377"/>
    </location>
</feature>
<dbReference type="InterPro" id="IPR045018">
    <property type="entry name" value="Azg-like"/>
</dbReference>
<evidence type="ECO:0000313" key="9">
    <source>
        <dbReference type="Proteomes" id="UP000324392"/>
    </source>
</evidence>
<keyword evidence="6 7" id="KW-0472">Membrane</keyword>
<dbReference type="PANTHER" id="PTHR43337">
    <property type="entry name" value="XANTHINE/URACIL PERMEASE C887.17-RELATED"/>
    <property type="match status" value="1"/>
</dbReference>
<evidence type="ECO:0000256" key="7">
    <source>
        <dbReference type="SAM" id="Phobius"/>
    </source>
</evidence>
<evidence type="ECO:0000256" key="3">
    <source>
        <dbReference type="ARBA" id="ARBA00022448"/>
    </source>
</evidence>
<dbReference type="PANTHER" id="PTHR43337:SF4">
    <property type="entry name" value="GUANINE_HYPOXANTHINE PERMEASE GHXQ"/>
    <property type="match status" value="1"/>
</dbReference>
<accession>A0A455VGQ2</accession>
<feature type="transmembrane region" description="Helical" evidence="7">
    <location>
        <begin position="171"/>
        <end position="195"/>
    </location>
</feature>